<dbReference type="Gene3D" id="3.40.710.10">
    <property type="entry name" value="DD-peptidase/beta-lactamase superfamily"/>
    <property type="match status" value="1"/>
</dbReference>
<dbReference type="RefSeq" id="WP_271434106.1">
    <property type="nucleotide sequence ID" value="NZ_JAQIOY010000012.1"/>
</dbReference>
<name>A0ABT4XXS5_9RHOB</name>
<dbReference type="InterPro" id="IPR050789">
    <property type="entry name" value="Diverse_Enzym_Activities"/>
</dbReference>
<evidence type="ECO:0000313" key="2">
    <source>
        <dbReference type="EMBL" id="MDA7426751.1"/>
    </source>
</evidence>
<keyword evidence="3" id="KW-1185">Reference proteome</keyword>
<feature type="domain" description="Beta-lactamase-related" evidence="1">
    <location>
        <begin position="58"/>
        <end position="194"/>
    </location>
</feature>
<proteinExistence type="predicted"/>
<evidence type="ECO:0000313" key="3">
    <source>
        <dbReference type="Proteomes" id="UP001210720"/>
    </source>
</evidence>
<keyword evidence="2" id="KW-0378">Hydrolase</keyword>
<reference evidence="2 3" key="1">
    <citation type="submission" date="2023-01" db="EMBL/GenBank/DDBJ databases">
        <title>Thalassococcus onchidii sp. nov., isolated from a marine invertebrate from the South China Sea.</title>
        <authorList>
            <person name="Xu S."/>
            <person name="Liu Z."/>
            <person name="Xu Y."/>
        </authorList>
    </citation>
    <scope>NUCLEOTIDE SEQUENCE [LARGE SCALE GENOMIC DNA]</scope>
    <source>
        <strain evidence="2 3">KCTC 32084</strain>
    </source>
</reference>
<dbReference type="InterPro" id="IPR001466">
    <property type="entry name" value="Beta-lactam-related"/>
</dbReference>
<evidence type="ECO:0000259" key="1">
    <source>
        <dbReference type="Pfam" id="PF00144"/>
    </source>
</evidence>
<dbReference type="PANTHER" id="PTHR43283">
    <property type="entry name" value="BETA-LACTAMASE-RELATED"/>
    <property type="match status" value="1"/>
</dbReference>
<dbReference type="Proteomes" id="UP001210720">
    <property type="component" value="Unassembled WGS sequence"/>
</dbReference>
<protein>
    <submittedName>
        <fullName evidence="2">Serine hydrolase</fullName>
    </submittedName>
</protein>
<comment type="caution">
    <text evidence="2">The sequence shown here is derived from an EMBL/GenBank/DDBJ whole genome shotgun (WGS) entry which is preliminary data.</text>
</comment>
<dbReference type="SUPFAM" id="SSF56601">
    <property type="entry name" value="beta-lactamase/transpeptidase-like"/>
    <property type="match status" value="1"/>
</dbReference>
<dbReference type="Pfam" id="PF00144">
    <property type="entry name" value="Beta-lactamase"/>
    <property type="match status" value="1"/>
</dbReference>
<dbReference type="PANTHER" id="PTHR43283:SF3">
    <property type="entry name" value="BETA-LACTAMASE FAMILY PROTEIN (AFU_ORTHOLOGUE AFUA_5G07500)"/>
    <property type="match status" value="1"/>
</dbReference>
<accession>A0ABT4XXS5</accession>
<organism evidence="2 3">
    <name type="scientific">Thalassococcus lentus</name>
    <dbReference type="NCBI Taxonomy" id="1210524"/>
    <lineage>
        <taxon>Bacteria</taxon>
        <taxon>Pseudomonadati</taxon>
        <taxon>Pseudomonadota</taxon>
        <taxon>Alphaproteobacteria</taxon>
        <taxon>Rhodobacterales</taxon>
        <taxon>Roseobacteraceae</taxon>
        <taxon>Thalassococcus</taxon>
    </lineage>
</organism>
<gene>
    <name evidence="2" type="ORF">PFY00_18605</name>
</gene>
<dbReference type="GO" id="GO:0016787">
    <property type="term" value="F:hydrolase activity"/>
    <property type="evidence" value="ECO:0007669"/>
    <property type="project" value="UniProtKB-KW"/>
</dbReference>
<dbReference type="EMBL" id="JAQIOY010000012">
    <property type="protein sequence ID" value="MDA7426751.1"/>
    <property type="molecule type" value="Genomic_DNA"/>
</dbReference>
<sequence length="314" mass="34547">MRTGMIALLVWICLAGSGAAQSERVRLEWERWLDRVGATEASLVFMIENAELSIEARGIAPDTPMPLASNSKAITALCLEALVREGKLAWDDRVARWYPSVRTELTVADLVVHRAGLGRDSTQRKMPRWRGDRTPRWAEVRAAAFARKKHAAPAKRYRYSNENYAILGDLIEVLSGQPYERACRSRVLERFGVQGVLGDAYGGFGPWGGWSMSVRDYALLLRKGYVGRDPQAGPYAPVAESGKVIYGLGMLARLSPYTPNQWHVGSLCFGGQGHGALAMNLGGRYTVVAAYNTCASPAEREALERSLVKAIFAD</sequence>
<dbReference type="InterPro" id="IPR012338">
    <property type="entry name" value="Beta-lactam/transpept-like"/>
</dbReference>